<dbReference type="InterPro" id="IPR036423">
    <property type="entry name" value="SOD-like_Cu/Zn_dom_sf"/>
</dbReference>
<comment type="similarity">
    <text evidence="1">Belongs to the Cu-Zn superoxide dismutase family.</text>
</comment>
<proteinExistence type="inferred from homology"/>
<comment type="caution">
    <text evidence="4">The sequence shown here is derived from an EMBL/GenBank/DDBJ whole genome shotgun (WGS) entry which is preliminary data.</text>
</comment>
<dbReference type="PANTHER" id="PTHR10003">
    <property type="entry name" value="SUPEROXIDE DISMUTASE CU-ZN -RELATED"/>
    <property type="match status" value="1"/>
</dbReference>
<dbReference type="Proteomes" id="UP000824162">
    <property type="component" value="Unassembled WGS sequence"/>
</dbReference>
<dbReference type="PROSITE" id="PS00087">
    <property type="entry name" value="SOD_CU_ZN_1"/>
    <property type="match status" value="1"/>
</dbReference>
<dbReference type="EMBL" id="DXIJ01000054">
    <property type="protein sequence ID" value="HIV85708.1"/>
    <property type="molecule type" value="Genomic_DNA"/>
</dbReference>
<dbReference type="GO" id="GO:0005507">
    <property type="term" value="F:copper ion binding"/>
    <property type="evidence" value="ECO:0007669"/>
    <property type="project" value="InterPro"/>
</dbReference>
<dbReference type="InterPro" id="IPR024134">
    <property type="entry name" value="SOD_Cu/Zn_/chaperone"/>
</dbReference>
<protein>
    <submittedName>
        <fullName evidence="4">Superoxide dismutase family protein</fullName>
    </submittedName>
</protein>
<gene>
    <name evidence="4" type="ORF">H9900_02725</name>
</gene>
<dbReference type="GO" id="GO:0006801">
    <property type="term" value="P:superoxide metabolic process"/>
    <property type="evidence" value="ECO:0007669"/>
    <property type="project" value="InterPro"/>
</dbReference>
<accession>A0A9D1PQN0</accession>
<evidence type="ECO:0000313" key="4">
    <source>
        <dbReference type="EMBL" id="HIV85708.1"/>
    </source>
</evidence>
<evidence type="ECO:0000313" key="5">
    <source>
        <dbReference type="Proteomes" id="UP000824162"/>
    </source>
</evidence>
<dbReference type="InterPro" id="IPR001424">
    <property type="entry name" value="SOD_Cu_Zn_dom"/>
</dbReference>
<organism evidence="4 5">
    <name type="scientific">Candidatus Monoglobus merdigallinarum</name>
    <dbReference type="NCBI Taxonomy" id="2838698"/>
    <lineage>
        <taxon>Bacteria</taxon>
        <taxon>Bacillati</taxon>
        <taxon>Bacillota</taxon>
        <taxon>Clostridia</taxon>
        <taxon>Monoglobales</taxon>
        <taxon>Monoglobaceae</taxon>
        <taxon>Monoglobus</taxon>
    </lineage>
</organism>
<dbReference type="Gene3D" id="2.60.40.200">
    <property type="entry name" value="Superoxide dismutase, copper/zinc binding domain"/>
    <property type="match status" value="1"/>
</dbReference>
<sequence>MINKNFRPNAAAVIRGSAQYPEIRGKVFFRQRQNGVLVTAEVYGLPRGGAEKCSGGIFAFHIHEGGDCSGNADDPFANVKGHYNPGSCPHPYHAGDLPPLMSNTGYAYMSVITDRFRVSEVIGRSVIIHSGYDDFTTQPSGNAGEKIACGVIEAS</sequence>
<comment type="function">
    <text evidence="2">Destroys radicals which are normally produced within the cells and which are toxic to biological systems. May play a role in favoring mycobacterial survival in phagocytes.</text>
</comment>
<dbReference type="InterPro" id="IPR018152">
    <property type="entry name" value="SOD_Cu/Zn_BS"/>
</dbReference>
<dbReference type="Pfam" id="PF00080">
    <property type="entry name" value="Sod_Cu"/>
    <property type="match status" value="1"/>
</dbReference>
<reference evidence="4" key="1">
    <citation type="journal article" date="2021" name="PeerJ">
        <title>Extensive microbial diversity within the chicken gut microbiome revealed by metagenomics and culture.</title>
        <authorList>
            <person name="Gilroy R."/>
            <person name="Ravi A."/>
            <person name="Getino M."/>
            <person name="Pursley I."/>
            <person name="Horton D.L."/>
            <person name="Alikhan N.F."/>
            <person name="Baker D."/>
            <person name="Gharbi K."/>
            <person name="Hall N."/>
            <person name="Watson M."/>
            <person name="Adriaenssens E.M."/>
            <person name="Foster-Nyarko E."/>
            <person name="Jarju S."/>
            <person name="Secka A."/>
            <person name="Antonio M."/>
            <person name="Oren A."/>
            <person name="Chaudhuri R.R."/>
            <person name="La Ragione R."/>
            <person name="Hildebrand F."/>
            <person name="Pallen M.J."/>
        </authorList>
    </citation>
    <scope>NUCLEOTIDE SEQUENCE</scope>
    <source>
        <strain evidence="4">5790</strain>
    </source>
</reference>
<evidence type="ECO:0000256" key="2">
    <source>
        <dbReference type="ARBA" id="ARBA00024900"/>
    </source>
</evidence>
<reference evidence="4" key="2">
    <citation type="submission" date="2021-04" db="EMBL/GenBank/DDBJ databases">
        <authorList>
            <person name="Gilroy R."/>
        </authorList>
    </citation>
    <scope>NUCLEOTIDE SEQUENCE</scope>
    <source>
        <strain evidence="4">5790</strain>
    </source>
</reference>
<dbReference type="AlphaFoldDB" id="A0A9D1PQN0"/>
<dbReference type="SUPFAM" id="SSF49329">
    <property type="entry name" value="Cu,Zn superoxide dismutase-like"/>
    <property type="match status" value="1"/>
</dbReference>
<name>A0A9D1PQN0_9FIRM</name>
<evidence type="ECO:0000256" key="1">
    <source>
        <dbReference type="ARBA" id="ARBA00010457"/>
    </source>
</evidence>
<feature type="domain" description="Superoxide dismutase copper/zinc binding" evidence="3">
    <location>
        <begin position="24"/>
        <end position="152"/>
    </location>
</feature>
<evidence type="ECO:0000259" key="3">
    <source>
        <dbReference type="Pfam" id="PF00080"/>
    </source>
</evidence>